<organism evidence="3 4">
    <name type="scientific">Saccoglossus kowalevskii</name>
    <name type="common">Acorn worm</name>
    <dbReference type="NCBI Taxonomy" id="10224"/>
    <lineage>
        <taxon>Eukaryota</taxon>
        <taxon>Metazoa</taxon>
        <taxon>Hemichordata</taxon>
        <taxon>Enteropneusta</taxon>
        <taxon>Harrimaniidae</taxon>
        <taxon>Saccoglossus</taxon>
    </lineage>
</organism>
<dbReference type="InterPro" id="IPR030417">
    <property type="entry name" value="MS4A"/>
</dbReference>
<proteinExistence type="predicted"/>
<keyword evidence="2" id="KW-1133">Transmembrane helix</keyword>
<keyword evidence="2" id="KW-0472">Membrane</keyword>
<gene>
    <name evidence="4" type="primary">LOC102807687</name>
</gene>
<feature type="transmembrane region" description="Helical" evidence="2">
    <location>
        <begin position="110"/>
        <end position="134"/>
    </location>
</feature>
<evidence type="ECO:0000313" key="4">
    <source>
        <dbReference type="RefSeq" id="XP_006815402.1"/>
    </source>
</evidence>
<dbReference type="RefSeq" id="XP_006815402.1">
    <property type="nucleotide sequence ID" value="XM_006815339.1"/>
</dbReference>
<keyword evidence="2" id="KW-0812">Transmembrane</keyword>
<feature type="transmembrane region" description="Helical" evidence="2">
    <location>
        <begin position="73"/>
        <end position="98"/>
    </location>
</feature>
<dbReference type="GeneID" id="102807687"/>
<dbReference type="PANTHER" id="PTHR23320">
    <property type="entry name" value="MEMBRANE-SPANNING 4-DOMAINS SUBFAMILY A MS4A -RELATED"/>
    <property type="match status" value="1"/>
</dbReference>
<evidence type="ECO:0000256" key="2">
    <source>
        <dbReference type="SAM" id="Phobius"/>
    </source>
</evidence>
<protein>
    <submittedName>
        <fullName evidence="4">Uncharacterized protein LOC102807687</fullName>
    </submittedName>
</protein>
<keyword evidence="3" id="KW-1185">Reference proteome</keyword>
<reference evidence="4" key="1">
    <citation type="submission" date="2025-08" db="UniProtKB">
        <authorList>
            <consortium name="RefSeq"/>
        </authorList>
    </citation>
    <scope>IDENTIFICATION</scope>
    <source>
        <tissue evidence="4">Testes</tissue>
    </source>
</reference>
<dbReference type="Proteomes" id="UP000694865">
    <property type="component" value="Unplaced"/>
</dbReference>
<sequence>MAYTRHTVKRISIALLVVGSLMVVFGVVSLLFVVVPGWPRDSAAPIWTGALAIAIGAVGIHSARTNRIHSVGVFFMVFNLVLILCSLFSLISVIMGVIDTVKEFVFKTRIGSVGIYIVVAILSFVSLVTSCLAVNNRERSPDKVVVVVHEPTEHTETSPPIVVGETSYVYTPQAEIYATSNTGASPEPYYPQPTTTISTSYSPPDTPTLNNGHHIYFD</sequence>
<accession>A0ABM0M5W1</accession>
<name>A0ABM0M5W1_SACKO</name>
<dbReference type="PANTHER" id="PTHR23320:SF171">
    <property type="entry name" value="AGAP000247-PA"/>
    <property type="match status" value="1"/>
</dbReference>
<evidence type="ECO:0000256" key="1">
    <source>
        <dbReference type="SAM" id="MobiDB-lite"/>
    </source>
</evidence>
<evidence type="ECO:0000313" key="3">
    <source>
        <dbReference type="Proteomes" id="UP000694865"/>
    </source>
</evidence>
<feature type="transmembrane region" description="Helical" evidence="2">
    <location>
        <begin position="44"/>
        <end position="61"/>
    </location>
</feature>
<feature type="region of interest" description="Disordered" evidence="1">
    <location>
        <begin position="195"/>
        <end position="218"/>
    </location>
</feature>
<feature type="transmembrane region" description="Helical" evidence="2">
    <location>
        <begin position="12"/>
        <end position="38"/>
    </location>
</feature>